<dbReference type="Proteomes" id="UP001630127">
    <property type="component" value="Unassembled WGS sequence"/>
</dbReference>
<protein>
    <submittedName>
        <fullName evidence="1">Uncharacterized protein</fullName>
    </submittedName>
</protein>
<reference evidence="1 2" key="1">
    <citation type="submission" date="2024-11" db="EMBL/GenBank/DDBJ databases">
        <title>A near-complete genome assembly of Cinchona calisaya.</title>
        <authorList>
            <person name="Lian D.C."/>
            <person name="Zhao X.W."/>
            <person name="Wei L."/>
        </authorList>
    </citation>
    <scope>NUCLEOTIDE SEQUENCE [LARGE SCALE GENOMIC DNA]</scope>
    <source>
        <tissue evidence="1">Nenye</tissue>
    </source>
</reference>
<comment type="caution">
    <text evidence="1">The sequence shown here is derived from an EMBL/GenBank/DDBJ whole genome shotgun (WGS) entry which is preliminary data.</text>
</comment>
<name>A0ABD3B1K1_9GENT</name>
<organism evidence="1 2">
    <name type="scientific">Cinchona calisaya</name>
    <dbReference type="NCBI Taxonomy" id="153742"/>
    <lineage>
        <taxon>Eukaryota</taxon>
        <taxon>Viridiplantae</taxon>
        <taxon>Streptophyta</taxon>
        <taxon>Embryophyta</taxon>
        <taxon>Tracheophyta</taxon>
        <taxon>Spermatophyta</taxon>
        <taxon>Magnoliopsida</taxon>
        <taxon>eudicotyledons</taxon>
        <taxon>Gunneridae</taxon>
        <taxon>Pentapetalae</taxon>
        <taxon>asterids</taxon>
        <taxon>lamiids</taxon>
        <taxon>Gentianales</taxon>
        <taxon>Rubiaceae</taxon>
        <taxon>Cinchonoideae</taxon>
        <taxon>Cinchoneae</taxon>
        <taxon>Cinchona</taxon>
    </lineage>
</organism>
<dbReference type="AlphaFoldDB" id="A0ABD3B1K1"/>
<proteinExistence type="predicted"/>
<gene>
    <name evidence="1" type="ORF">ACH5RR_000734</name>
</gene>
<evidence type="ECO:0000313" key="1">
    <source>
        <dbReference type="EMBL" id="KAL3537368.1"/>
    </source>
</evidence>
<dbReference type="EMBL" id="JBJUIK010000001">
    <property type="protein sequence ID" value="KAL3537368.1"/>
    <property type="molecule type" value="Genomic_DNA"/>
</dbReference>
<keyword evidence="2" id="KW-1185">Reference proteome</keyword>
<evidence type="ECO:0000313" key="2">
    <source>
        <dbReference type="Proteomes" id="UP001630127"/>
    </source>
</evidence>
<sequence length="404" mass="45687">MGVLVGPVISSVKPLVMFLVLEPPLKMGGGRKEKEKREVTMVKKWEDGGRLGKVGMVGSLELEKGLKVQLDHSNDVEVGNKVSEVRGEDNFNPCDCFVSSLLVIATCANNTDNNPYDEVDSWHRDLNTSMDAWEQPDNEVSNQYNYLDLSIYYDHNVSTGLEVSFVLDRYLETLDALPEVVQHLLLDYTWLRHYWSSKFGFRYLFPSATAVSGWRYKVKFLYSSDFTVGLGFQEQLGPLYHPIDVPGNTGCIARTYAASAVRLHLVEIEEIFEALTFQSDMLLLKCMAHRISALFQTTGWGKWLLAFTKRGSTVHSAPVFLTNLSVKLEMGGNTLMEYNRLLVCVVAVPYSNCDFVIDCRKSLLYRCAYAPFFRDRSEPNRSSSALKSFLWAGHGYRCVRTAIP</sequence>
<accession>A0ABD3B1K1</accession>